<dbReference type="Proteomes" id="UP000001929">
    <property type="component" value="Chromosome"/>
</dbReference>
<evidence type="ECO:0000256" key="2">
    <source>
        <dbReference type="ARBA" id="ARBA00009695"/>
    </source>
</evidence>
<proteinExistence type="inferred from homology"/>
<dbReference type="HOGENOM" id="CLU_090972_2_0_5"/>
<accession>Q2RWQ2</accession>
<dbReference type="eggNOG" id="COG2137">
    <property type="taxonomic scope" value="Bacteria"/>
</dbReference>
<feature type="domain" description="RecX second three-helical" evidence="5">
    <location>
        <begin position="78"/>
        <end position="118"/>
    </location>
</feature>
<evidence type="ECO:0000256" key="4">
    <source>
        <dbReference type="ARBA" id="ARBA00022490"/>
    </source>
</evidence>
<evidence type="ECO:0000259" key="5">
    <source>
        <dbReference type="Pfam" id="PF02631"/>
    </source>
</evidence>
<dbReference type="PATRIC" id="fig|269796.9.peg.695"/>
<dbReference type="STRING" id="269796.Rru_A0639"/>
<evidence type="ECO:0000256" key="3">
    <source>
        <dbReference type="ARBA" id="ARBA00018111"/>
    </source>
</evidence>
<comment type="subcellular location">
    <subcellularLocation>
        <location evidence="1">Cytoplasm</location>
    </subcellularLocation>
</comment>
<evidence type="ECO:0000313" key="6">
    <source>
        <dbReference type="EMBL" id="ABC21443.1"/>
    </source>
</evidence>
<organism evidence="6 7">
    <name type="scientific">Rhodospirillum rubrum (strain ATCC 11170 / ATH 1.1.1 / DSM 467 / LMG 4362 / NCIMB 8255 / S1)</name>
    <dbReference type="NCBI Taxonomy" id="269796"/>
    <lineage>
        <taxon>Bacteria</taxon>
        <taxon>Pseudomonadati</taxon>
        <taxon>Pseudomonadota</taxon>
        <taxon>Alphaproteobacteria</taxon>
        <taxon>Rhodospirillales</taxon>
        <taxon>Rhodospirillaceae</taxon>
        <taxon>Rhodospirillum</taxon>
    </lineage>
</organism>
<reference evidence="6 7" key="1">
    <citation type="journal article" date="2011" name="Stand. Genomic Sci.">
        <title>Complete genome sequence of Rhodospirillum rubrum type strain (S1).</title>
        <authorList>
            <person name="Munk A.C."/>
            <person name="Copeland A."/>
            <person name="Lucas S."/>
            <person name="Lapidus A."/>
            <person name="Del Rio T.G."/>
            <person name="Barry K."/>
            <person name="Detter J.C."/>
            <person name="Hammon N."/>
            <person name="Israni S."/>
            <person name="Pitluck S."/>
            <person name="Brettin T."/>
            <person name="Bruce D."/>
            <person name="Han C."/>
            <person name="Tapia R."/>
            <person name="Gilna P."/>
            <person name="Schmutz J."/>
            <person name="Larimer F."/>
            <person name="Land M."/>
            <person name="Kyrpides N.C."/>
            <person name="Mavromatis K."/>
            <person name="Richardson P."/>
            <person name="Rohde M."/>
            <person name="Goker M."/>
            <person name="Klenk H.P."/>
            <person name="Zhang Y."/>
            <person name="Roberts G.P."/>
            <person name="Reslewic S."/>
            <person name="Schwartz D.C."/>
        </authorList>
    </citation>
    <scope>NUCLEOTIDE SEQUENCE [LARGE SCALE GENOMIC DNA]</scope>
    <source>
        <strain evidence="7">ATCC 11170 / ATH 1.1.1 / DSM 467 / LMG 4362 / NCIMB 8255 / S1</strain>
    </source>
</reference>
<dbReference type="KEGG" id="rru:Rru_A0639"/>
<evidence type="ECO:0000313" key="7">
    <source>
        <dbReference type="Proteomes" id="UP000001929"/>
    </source>
</evidence>
<evidence type="ECO:0000256" key="1">
    <source>
        <dbReference type="ARBA" id="ARBA00004496"/>
    </source>
</evidence>
<dbReference type="InterPro" id="IPR036388">
    <property type="entry name" value="WH-like_DNA-bd_sf"/>
</dbReference>
<dbReference type="GO" id="GO:0005737">
    <property type="term" value="C:cytoplasm"/>
    <property type="evidence" value="ECO:0007669"/>
    <property type="project" value="UniProtKB-SubCell"/>
</dbReference>
<dbReference type="Gene3D" id="1.10.10.10">
    <property type="entry name" value="Winged helix-like DNA-binding domain superfamily/Winged helix DNA-binding domain"/>
    <property type="match status" value="1"/>
</dbReference>
<dbReference type="AlphaFoldDB" id="Q2RWQ2"/>
<protein>
    <recommendedName>
        <fullName evidence="3">Regulatory protein RecX</fullName>
    </recommendedName>
</protein>
<dbReference type="EnsemblBacteria" id="ABC21443">
    <property type="protein sequence ID" value="ABC21443"/>
    <property type="gene ID" value="Rru_A0639"/>
</dbReference>
<dbReference type="RefSeq" id="WP_011388397.1">
    <property type="nucleotide sequence ID" value="NC_007643.1"/>
</dbReference>
<gene>
    <name evidence="6" type="ordered locus">Rru_A0639</name>
</gene>
<keyword evidence="4" id="KW-0963">Cytoplasm</keyword>
<keyword evidence="7" id="KW-1185">Reference proteome</keyword>
<sequence>MATDYSQGRPVAKPVTPARLERIALFYLERFPASTEGLRRVLMRRVERSVRAHDTDRAQAATWVEAVLTRLQASGLLDDRVFAEGKARALFRRGDPPGLIRRALTARGVGTEAIDAALAEVLEHSEDPEHEAALAYCRRRRLGPFRLDPASRPANHRKDLAALARHGFSRAVALRVLDLDDDGAGGEGGLTITPSFWA</sequence>
<name>Q2RWQ2_RHORT</name>
<comment type="similarity">
    <text evidence="2">Belongs to the RecX family.</text>
</comment>
<dbReference type="InterPro" id="IPR053924">
    <property type="entry name" value="RecX_HTH_2nd"/>
</dbReference>
<dbReference type="Pfam" id="PF02631">
    <property type="entry name" value="RecX_HTH2"/>
    <property type="match status" value="1"/>
</dbReference>
<dbReference type="EMBL" id="CP000230">
    <property type="protein sequence ID" value="ABC21443.1"/>
    <property type="molecule type" value="Genomic_DNA"/>
</dbReference>